<dbReference type="CDD" id="cd06606">
    <property type="entry name" value="STKc_MAPKKK"/>
    <property type="match status" value="1"/>
</dbReference>
<evidence type="ECO:0000256" key="6">
    <source>
        <dbReference type="RuleBase" id="RU000304"/>
    </source>
</evidence>
<comment type="caution">
    <text evidence="8">The sequence shown here is derived from an EMBL/GenBank/DDBJ whole genome shotgun (WGS) entry which is preliminary data.</text>
</comment>
<name>A0A1Q3BFN4_CEPFO</name>
<evidence type="ECO:0000256" key="2">
    <source>
        <dbReference type="ARBA" id="ARBA00022741"/>
    </source>
</evidence>
<dbReference type="FunCoup" id="A0A1Q3BFN4">
    <property type="interactions" value="343"/>
</dbReference>
<dbReference type="FunFam" id="1.10.510.10:FF:001090">
    <property type="entry name" value="Serine threonine protein kinase putative"/>
    <property type="match status" value="1"/>
</dbReference>
<dbReference type="SMART" id="SM00220">
    <property type="entry name" value="S_TKc"/>
    <property type="match status" value="1"/>
</dbReference>
<evidence type="ECO:0000256" key="4">
    <source>
        <dbReference type="ARBA" id="ARBA00022840"/>
    </source>
</evidence>
<evidence type="ECO:0000256" key="3">
    <source>
        <dbReference type="ARBA" id="ARBA00022777"/>
    </source>
</evidence>
<keyword evidence="4 5" id="KW-0067">ATP-binding</keyword>
<keyword evidence="9" id="KW-1185">Reference proteome</keyword>
<dbReference type="PANTHER" id="PTHR48011:SF7">
    <property type="entry name" value="F10K1.14 PROTEIN"/>
    <property type="match status" value="1"/>
</dbReference>
<protein>
    <submittedName>
        <fullName evidence="8">Pkinase domain-containing protein</fullName>
    </submittedName>
</protein>
<dbReference type="InterPro" id="IPR052751">
    <property type="entry name" value="Plant_MAPKKK"/>
</dbReference>
<dbReference type="AlphaFoldDB" id="A0A1Q3BFN4"/>
<evidence type="ECO:0000259" key="7">
    <source>
        <dbReference type="PROSITE" id="PS50011"/>
    </source>
</evidence>
<dbReference type="PROSITE" id="PS00107">
    <property type="entry name" value="PROTEIN_KINASE_ATP"/>
    <property type="match status" value="1"/>
</dbReference>
<dbReference type="InterPro" id="IPR011009">
    <property type="entry name" value="Kinase-like_dom_sf"/>
</dbReference>
<gene>
    <name evidence="8" type="ORF">CFOL_v3_10103</name>
</gene>
<dbReference type="PROSITE" id="PS50011">
    <property type="entry name" value="PROTEIN_KINASE_DOM"/>
    <property type="match status" value="1"/>
</dbReference>
<reference evidence="9" key="1">
    <citation type="submission" date="2016-04" db="EMBL/GenBank/DDBJ databases">
        <title>Cephalotus genome sequencing.</title>
        <authorList>
            <person name="Fukushima K."/>
            <person name="Hasebe M."/>
            <person name="Fang X."/>
        </authorList>
    </citation>
    <scope>NUCLEOTIDE SEQUENCE [LARGE SCALE GENOMIC DNA]</scope>
    <source>
        <strain evidence="9">cv. St1</strain>
    </source>
</reference>
<dbReference type="InterPro" id="IPR017441">
    <property type="entry name" value="Protein_kinase_ATP_BS"/>
</dbReference>
<proteinExistence type="inferred from homology"/>
<dbReference type="Pfam" id="PF00069">
    <property type="entry name" value="Pkinase"/>
    <property type="match status" value="1"/>
</dbReference>
<dbReference type="InterPro" id="IPR008271">
    <property type="entry name" value="Ser/Thr_kinase_AS"/>
</dbReference>
<evidence type="ECO:0000256" key="5">
    <source>
        <dbReference type="PROSITE-ProRule" id="PRU10141"/>
    </source>
</evidence>
<keyword evidence="2 5" id="KW-0547">Nucleotide-binding</keyword>
<dbReference type="GO" id="GO:0004674">
    <property type="term" value="F:protein serine/threonine kinase activity"/>
    <property type="evidence" value="ECO:0007669"/>
    <property type="project" value="UniProtKB-KW"/>
</dbReference>
<feature type="non-terminal residue" evidence="8">
    <location>
        <position position="358"/>
    </location>
</feature>
<evidence type="ECO:0000256" key="1">
    <source>
        <dbReference type="ARBA" id="ARBA00022679"/>
    </source>
</evidence>
<dbReference type="EMBL" id="BDDD01000489">
    <property type="protein sequence ID" value="GAV66593.1"/>
    <property type="molecule type" value="Genomic_DNA"/>
</dbReference>
<evidence type="ECO:0000313" key="8">
    <source>
        <dbReference type="EMBL" id="GAV66593.1"/>
    </source>
</evidence>
<dbReference type="PROSITE" id="PS00108">
    <property type="entry name" value="PROTEIN_KINASE_ST"/>
    <property type="match status" value="1"/>
</dbReference>
<dbReference type="Proteomes" id="UP000187406">
    <property type="component" value="Unassembled WGS sequence"/>
</dbReference>
<dbReference type="PANTHER" id="PTHR48011">
    <property type="entry name" value="CCR4-NOT TRANSCRIPTIONAL COMPLEX SUBUNIT CAF120-RELATED"/>
    <property type="match status" value="1"/>
</dbReference>
<dbReference type="SUPFAM" id="SSF56112">
    <property type="entry name" value="Protein kinase-like (PK-like)"/>
    <property type="match status" value="1"/>
</dbReference>
<sequence>SWVRGKCIGKGSFGTVSIATHKRDGAVFAVKSVDQNSCRHLNQLLFLENEIRHLRSLSSPYIVQYLGDDVSHESSTSYRNLHLEYMPNGTVADLAGADAGVDDSLVRSRAWCVVSALRYIHARGIAHCDVKGRNILVGPDPRFCKLADFGSSTQIGECTGKILPRGSPLWMAPEVVRGELQGTESDVWSLGCTIIEMITGKPAWDDRGVDTLNRIGFSTESPELPTGLSPLCRDFIEKCLKREPSQRWSCDQLLQHPFLLPLSPVSVTEPSPRCVLDWDDSGFESDEDGGDEVAENCEVSAMARMGKLATNSWAIWESDGWVTVRSGDEKIEYSDFMRRERETSGTSSVYSDLTWIRE</sequence>
<accession>A0A1Q3BFN4</accession>
<feature type="domain" description="Protein kinase" evidence="7">
    <location>
        <begin position="2"/>
        <end position="259"/>
    </location>
</feature>
<keyword evidence="1" id="KW-0808">Transferase</keyword>
<organism evidence="8 9">
    <name type="scientific">Cephalotus follicularis</name>
    <name type="common">Albany pitcher plant</name>
    <dbReference type="NCBI Taxonomy" id="3775"/>
    <lineage>
        <taxon>Eukaryota</taxon>
        <taxon>Viridiplantae</taxon>
        <taxon>Streptophyta</taxon>
        <taxon>Embryophyta</taxon>
        <taxon>Tracheophyta</taxon>
        <taxon>Spermatophyta</taxon>
        <taxon>Magnoliopsida</taxon>
        <taxon>eudicotyledons</taxon>
        <taxon>Gunneridae</taxon>
        <taxon>Pentapetalae</taxon>
        <taxon>rosids</taxon>
        <taxon>fabids</taxon>
        <taxon>Oxalidales</taxon>
        <taxon>Cephalotaceae</taxon>
        <taxon>Cephalotus</taxon>
    </lineage>
</organism>
<dbReference type="InParanoid" id="A0A1Q3BFN4"/>
<feature type="binding site" evidence="5">
    <location>
        <position position="31"/>
    </location>
    <ligand>
        <name>ATP</name>
        <dbReference type="ChEBI" id="CHEBI:30616"/>
    </ligand>
</feature>
<keyword evidence="3 8" id="KW-0418">Kinase</keyword>
<dbReference type="STRING" id="3775.A0A1Q3BFN4"/>
<comment type="similarity">
    <text evidence="6">Belongs to the protein kinase superfamily.</text>
</comment>
<dbReference type="InterPro" id="IPR000719">
    <property type="entry name" value="Prot_kinase_dom"/>
</dbReference>
<feature type="non-terminal residue" evidence="8">
    <location>
        <position position="1"/>
    </location>
</feature>
<keyword evidence="6" id="KW-0723">Serine/threonine-protein kinase</keyword>
<dbReference type="GO" id="GO:0005524">
    <property type="term" value="F:ATP binding"/>
    <property type="evidence" value="ECO:0007669"/>
    <property type="project" value="UniProtKB-UniRule"/>
</dbReference>
<dbReference type="Gene3D" id="1.10.510.10">
    <property type="entry name" value="Transferase(Phosphotransferase) domain 1"/>
    <property type="match status" value="1"/>
</dbReference>
<dbReference type="GO" id="GO:0007165">
    <property type="term" value="P:signal transduction"/>
    <property type="evidence" value="ECO:0007669"/>
    <property type="project" value="TreeGrafter"/>
</dbReference>
<evidence type="ECO:0000313" key="9">
    <source>
        <dbReference type="Proteomes" id="UP000187406"/>
    </source>
</evidence>
<dbReference type="OrthoDB" id="275301at2759"/>